<sequence>MERFDQLFSLYHSFPLENNPHIHPDRNPPPLPYHISINHAASSQIRLHTRKSDGNDPAGLYSIGEYFDYYDTPPMKRRRLVDTWKAKLQSGSGWMQTNVLLPNKIPLLESSSVSPLPPWIEG</sequence>
<dbReference type="Proteomes" id="UP000298416">
    <property type="component" value="Unassembled WGS sequence"/>
</dbReference>
<comment type="caution">
    <text evidence="1">The sequence shown here is derived from an EMBL/GenBank/DDBJ whole genome shotgun (WGS) entry which is preliminary data.</text>
</comment>
<accession>A0A8X8XM43</accession>
<dbReference type="AlphaFoldDB" id="A0A8X8XM43"/>
<name>A0A8X8XM43_SALSN</name>
<gene>
    <name evidence="1" type="ORF">SASPL_124034</name>
</gene>
<evidence type="ECO:0000313" key="1">
    <source>
        <dbReference type="EMBL" id="KAG6416601.1"/>
    </source>
</evidence>
<dbReference type="EMBL" id="PNBA02000008">
    <property type="protein sequence ID" value="KAG6416601.1"/>
    <property type="molecule type" value="Genomic_DNA"/>
</dbReference>
<evidence type="ECO:0000313" key="2">
    <source>
        <dbReference type="Proteomes" id="UP000298416"/>
    </source>
</evidence>
<organism evidence="1">
    <name type="scientific">Salvia splendens</name>
    <name type="common">Scarlet sage</name>
    <dbReference type="NCBI Taxonomy" id="180675"/>
    <lineage>
        <taxon>Eukaryota</taxon>
        <taxon>Viridiplantae</taxon>
        <taxon>Streptophyta</taxon>
        <taxon>Embryophyta</taxon>
        <taxon>Tracheophyta</taxon>
        <taxon>Spermatophyta</taxon>
        <taxon>Magnoliopsida</taxon>
        <taxon>eudicotyledons</taxon>
        <taxon>Gunneridae</taxon>
        <taxon>Pentapetalae</taxon>
        <taxon>asterids</taxon>
        <taxon>lamiids</taxon>
        <taxon>Lamiales</taxon>
        <taxon>Lamiaceae</taxon>
        <taxon>Nepetoideae</taxon>
        <taxon>Mentheae</taxon>
        <taxon>Salviinae</taxon>
        <taxon>Salvia</taxon>
        <taxon>Salvia subgen. Calosphace</taxon>
        <taxon>core Calosphace</taxon>
    </lineage>
</organism>
<reference evidence="1" key="2">
    <citation type="submission" date="2020-08" db="EMBL/GenBank/DDBJ databases">
        <title>Plant Genome Project.</title>
        <authorList>
            <person name="Zhang R.-G."/>
        </authorList>
    </citation>
    <scope>NUCLEOTIDE SEQUENCE</scope>
    <source>
        <strain evidence="1">Huo1</strain>
        <tissue evidence="1">Leaf</tissue>
    </source>
</reference>
<reference evidence="1" key="1">
    <citation type="submission" date="2018-01" db="EMBL/GenBank/DDBJ databases">
        <authorList>
            <person name="Mao J.F."/>
        </authorList>
    </citation>
    <scope>NUCLEOTIDE SEQUENCE</scope>
    <source>
        <strain evidence="1">Huo1</strain>
        <tissue evidence="1">Leaf</tissue>
    </source>
</reference>
<proteinExistence type="predicted"/>
<protein>
    <submittedName>
        <fullName evidence="1">Uncharacterized protein</fullName>
    </submittedName>
</protein>
<keyword evidence="2" id="KW-1185">Reference proteome</keyword>